<dbReference type="InterPro" id="IPR036296">
    <property type="entry name" value="SKP1-like_dim_sf"/>
</dbReference>
<evidence type="ECO:0000313" key="9">
    <source>
        <dbReference type="RefSeq" id="XP_027332051.1"/>
    </source>
</evidence>
<evidence type="ECO:0000256" key="3">
    <source>
        <dbReference type="ARBA" id="ARBA00009993"/>
    </source>
</evidence>
<protein>
    <submittedName>
        <fullName evidence="9">Cullin-1-like isoform X1</fullName>
    </submittedName>
</protein>
<feature type="transmembrane region" description="Helical" evidence="5">
    <location>
        <begin position="6"/>
        <end position="24"/>
    </location>
</feature>
<dbReference type="OrthoDB" id="1421443at2759"/>
<evidence type="ECO:0000256" key="1">
    <source>
        <dbReference type="ARBA" id="ARBA00004906"/>
    </source>
</evidence>
<feature type="domain" description="Cullin N-terminal" evidence="6">
    <location>
        <begin position="57"/>
        <end position="361"/>
    </location>
</feature>
<dbReference type="GO" id="GO:0006511">
    <property type="term" value="P:ubiquitin-dependent protein catabolic process"/>
    <property type="evidence" value="ECO:0007669"/>
    <property type="project" value="InterPro"/>
</dbReference>
<dbReference type="KEGG" id="aprc:113847263"/>
<gene>
    <name evidence="9" type="primary">LOC113847263</name>
</gene>
<evidence type="ECO:0000256" key="4">
    <source>
        <dbReference type="ARBA" id="ARBA00022786"/>
    </source>
</evidence>
<dbReference type="InterPro" id="IPR016159">
    <property type="entry name" value="Cullin_repeat-like_dom_sf"/>
</dbReference>
<organism evidence="8 9">
    <name type="scientific">Abrus precatorius</name>
    <name type="common">Indian licorice</name>
    <name type="synonym">Glycine abrus</name>
    <dbReference type="NCBI Taxonomy" id="3816"/>
    <lineage>
        <taxon>Eukaryota</taxon>
        <taxon>Viridiplantae</taxon>
        <taxon>Streptophyta</taxon>
        <taxon>Embryophyta</taxon>
        <taxon>Tracheophyta</taxon>
        <taxon>Spermatophyta</taxon>
        <taxon>Magnoliopsida</taxon>
        <taxon>eudicotyledons</taxon>
        <taxon>Gunneridae</taxon>
        <taxon>Pentapetalae</taxon>
        <taxon>rosids</taxon>
        <taxon>fabids</taxon>
        <taxon>Fabales</taxon>
        <taxon>Fabaceae</taxon>
        <taxon>Papilionoideae</taxon>
        <taxon>50 kb inversion clade</taxon>
        <taxon>NPAAA clade</taxon>
        <taxon>indigoferoid/millettioid clade</taxon>
        <taxon>Abreae</taxon>
        <taxon>Abrus</taxon>
    </lineage>
</organism>
<dbReference type="GeneID" id="113847263"/>
<dbReference type="SMART" id="SM00512">
    <property type="entry name" value="Skp1"/>
    <property type="match status" value="1"/>
</dbReference>
<dbReference type="InterPro" id="IPR001373">
    <property type="entry name" value="Cullin_N"/>
</dbReference>
<dbReference type="Gene3D" id="1.20.1310.10">
    <property type="entry name" value="Cullin Repeats"/>
    <property type="match status" value="2"/>
</dbReference>
<sequence length="417" mass="48728">MNGYQYLYLTLSLYLLFFSFEIVATDSEPMTSSMEECKKTSMSFEEVWPLLQIAVNKLINQIEGVDNSSFTSQEYMSYYTTVYEFCTDRLGDENSKLLYAQYKKVFEEYINSMVLPSLRGKKNEILLRELLRRWSNHKIMTRWLLRFFHFLERYHIPRWKLPSLEEISFLTFHDLVYDEMNNQVVVSILYMIDQERAGEQIDRTLVNNVLAIYSEMGNIPRENNTEHFAVRMTKDNAALYEEASNWIASSSFKNDTPKEEKLNDNPIPSSKKINLISSNGDVFEVDYALALMSKTIKDVIETHPTDDTDSISIPVSRVSSKMLAMVIEYCKKHTEVSNSNYDEHISNIDINDWDAEFLDVNHQAIFDLILASNYFNIKSLLDLTTNKIGDIMKCKTAEEIRNIFNIKHDFTPEEHDI</sequence>
<dbReference type="Proteomes" id="UP000694853">
    <property type="component" value="Unplaced"/>
</dbReference>
<dbReference type="Gene3D" id="3.30.710.10">
    <property type="entry name" value="Potassium Channel Kv1.1, Chain A"/>
    <property type="match status" value="1"/>
</dbReference>
<dbReference type="AlphaFoldDB" id="A0A8B8JKQ2"/>
<proteinExistence type="inferred from homology"/>
<keyword evidence="4" id="KW-0833">Ubl conjugation pathway</keyword>
<dbReference type="InterPro" id="IPR001232">
    <property type="entry name" value="SKP1-like"/>
</dbReference>
<evidence type="ECO:0000256" key="5">
    <source>
        <dbReference type="SAM" id="Phobius"/>
    </source>
</evidence>
<dbReference type="Pfam" id="PF01466">
    <property type="entry name" value="Skp1"/>
    <property type="match status" value="1"/>
</dbReference>
<evidence type="ECO:0000313" key="8">
    <source>
        <dbReference type="Proteomes" id="UP000694853"/>
    </source>
</evidence>
<reference evidence="9" key="2">
    <citation type="submission" date="2025-08" db="UniProtKB">
        <authorList>
            <consortium name="RefSeq"/>
        </authorList>
    </citation>
    <scope>IDENTIFICATION</scope>
    <source>
        <tissue evidence="9">Young leaves</tissue>
    </source>
</reference>
<dbReference type="Pfam" id="PF00888">
    <property type="entry name" value="Cullin"/>
    <property type="match status" value="1"/>
</dbReference>
<comment type="similarity">
    <text evidence="3">Belongs to the SKP1 family.</text>
</comment>
<dbReference type="InterPro" id="IPR011333">
    <property type="entry name" value="SKP1/BTB/POZ_sf"/>
</dbReference>
<keyword evidence="5" id="KW-1133">Transmembrane helix</keyword>
<comment type="pathway">
    <text evidence="1">Protein modification; protein ubiquitination.</text>
</comment>
<dbReference type="InterPro" id="IPR016897">
    <property type="entry name" value="SKP1"/>
</dbReference>
<dbReference type="SUPFAM" id="SSF74788">
    <property type="entry name" value="Cullin repeat-like"/>
    <property type="match status" value="1"/>
</dbReference>
<keyword evidence="5" id="KW-0812">Transmembrane</keyword>
<keyword evidence="5" id="KW-0472">Membrane</keyword>
<dbReference type="RefSeq" id="XP_027332051.1">
    <property type="nucleotide sequence ID" value="XM_027476250.1"/>
</dbReference>
<name>A0A8B8JKQ2_ABRPR</name>
<evidence type="ECO:0000256" key="2">
    <source>
        <dbReference type="ARBA" id="ARBA00006019"/>
    </source>
</evidence>
<evidence type="ECO:0000259" key="7">
    <source>
        <dbReference type="Pfam" id="PF01466"/>
    </source>
</evidence>
<feature type="domain" description="SKP1 component dimerisation" evidence="7">
    <location>
        <begin position="378"/>
        <end position="414"/>
    </location>
</feature>
<dbReference type="CDD" id="cd18322">
    <property type="entry name" value="BTB_POZ_SKP1"/>
    <property type="match status" value="1"/>
</dbReference>
<comment type="similarity">
    <text evidence="2">Belongs to the cullin family.</text>
</comment>
<accession>A0A8B8JKQ2</accession>
<keyword evidence="8" id="KW-1185">Reference proteome</keyword>
<dbReference type="SUPFAM" id="SSF54695">
    <property type="entry name" value="POZ domain"/>
    <property type="match status" value="1"/>
</dbReference>
<dbReference type="SUPFAM" id="SSF81382">
    <property type="entry name" value="Skp1 dimerisation domain-like"/>
    <property type="match status" value="1"/>
</dbReference>
<dbReference type="GO" id="GO:0031625">
    <property type="term" value="F:ubiquitin protein ligase binding"/>
    <property type="evidence" value="ECO:0007669"/>
    <property type="project" value="InterPro"/>
</dbReference>
<dbReference type="PANTHER" id="PTHR11165">
    <property type="entry name" value="SKP1"/>
    <property type="match status" value="1"/>
</dbReference>
<dbReference type="InterPro" id="IPR016072">
    <property type="entry name" value="Skp1_comp_dimer"/>
</dbReference>
<evidence type="ECO:0000259" key="6">
    <source>
        <dbReference type="Pfam" id="PF00888"/>
    </source>
</evidence>
<reference evidence="8" key="1">
    <citation type="journal article" date="2019" name="Toxins">
        <title>Detection of Abrin-Like and Prepropulchellin-Like Toxin Genes and Transcripts Using Whole Genome Sequencing and Full-Length Transcript Sequencing of Abrus precatorius.</title>
        <authorList>
            <person name="Hovde B.T."/>
            <person name="Daligault H.E."/>
            <person name="Hanschen E.R."/>
            <person name="Kunde Y.A."/>
            <person name="Johnson M.B."/>
            <person name="Starkenburg S.R."/>
            <person name="Johnson S.L."/>
        </authorList>
    </citation>
    <scope>NUCLEOTIDE SEQUENCE [LARGE SCALE GENOMIC DNA]</scope>
</reference>
<dbReference type="GO" id="GO:0009867">
    <property type="term" value="P:jasmonic acid mediated signaling pathway"/>
    <property type="evidence" value="ECO:0007669"/>
    <property type="project" value="UniProtKB-ARBA"/>
</dbReference>